<keyword evidence="1" id="KW-0547">Nucleotide-binding</keyword>
<protein>
    <submittedName>
        <fullName evidence="10">Uncharacterized protein</fullName>
    </submittedName>
</protein>
<dbReference type="InterPro" id="IPR014014">
    <property type="entry name" value="RNA_helicase_DEAD_Q_motif"/>
</dbReference>
<accession>A0A397B2Y0</accession>
<dbReference type="PROSITE" id="PS51192">
    <property type="entry name" value="HELICASE_ATP_BIND_1"/>
    <property type="match status" value="1"/>
</dbReference>
<dbReference type="InterPro" id="IPR027417">
    <property type="entry name" value="P-loop_NTPase"/>
</dbReference>
<evidence type="ECO:0000259" key="9">
    <source>
        <dbReference type="PROSITE" id="PS51195"/>
    </source>
</evidence>
<dbReference type="VEuPathDB" id="FungiDB:H257_19031"/>
<comment type="caution">
    <text evidence="10">The sequence shown here is derived from an EMBL/GenBank/DDBJ whole genome shotgun (WGS) entry which is preliminary data.</text>
</comment>
<feature type="compositionally biased region" description="Basic residues" evidence="6">
    <location>
        <begin position="481"/>
        <end position="500"/>
    </location>
</feature>
<dbReference type="CDD" id="cd18787">
    <property type="entry name" value="SF2_C_DEAD"/>
    <property type="match status" value="1"/>
</dbReference>
<dbReference type="InterPro" id="IPR001650">
    <property type="entry name" value="Helicase_C-like"/>
</dbReference>
<keyword evidence="4" id="KW-0067">ATP-binding</keyword>
<feature type="region of interest" description="Disordered" evidence="6">
    <location>
        <begin position="462"/>
        <end position="506"/>
    </location>
</feature>
<dbReference type="PROSITE" id="PS51195">
    <property type="entry name" value="Q_MOTIF"/>
    <property type="match status" value="1"/>
</dbReference>
<dbReference type="Proteomes" id="UP000265427">
    <property type="component" value="Unassembled WGS sequence"/>
</dbReference>
<feature type="domain" description="Helicase C-terminal" evidence="8">
    <location>
        <begin position="309"/>
        <end position="452"/>
    </location>
</feature>
<evidence type="ECO:0000259" key="7">
    <source>
        <dbReference type="PROSITE" id="PS51192"/>
    </source>
</evidence>
<dbReference type="GO" id="GO:0016787">
    <property type="term" value="F:hydrolase activity"/>
    <property type="evidence" value="ECO:0007669"/>
    <property type="project" value="UniProtKB-KW"/>
</dbReference>
<dbReference type="SMART" id="SM00487">
    <property type="entry name" value="DEXDc"/>
    <property type="match status" value="1"/>
</dbReference>
<evidence type="ECO:0000256" key="4">
    <source>
        <dbReference type="ARBA" id="ARBA00022840"/>
    </source>
</evidence>
<dbReference type="EMBL" id="QUSZ01004921">
    <property type="protein sequence ID" value="RHY12067.1"/>
    <property type="molecule type" value="Genomic_DNA"/>
</dbReference>
<reference evidence="10 11" key="1">
    <citation type="submission" date="2018-08" db="EMBL/GenBank/DDBJ databases">
        <title>Aphanomyces genome sequencing and annotation.</title>
        <authorList>
            <person name="Minardi D."/>
            <person name="Oidtmann B."/>
            <person name="Van Der Giezen M."/>
            <person name="Studholme D.J."/>
        </authorList>
    </citation>
    <scope>NUCLEOTIDE SEQUENCE [LARGE SCALE GENOMIC DNA]</scope>
    <source>
        <strain evidence="10 11">Kv</strain>
    </source>
</reference>
<dbReference type="InterPro" id="IPR014001">
    <property type="entry name" value="Helicase_ATP-bd"/>
</dbReference>
<dbReference type="PROSITE" id="PS51194">
    <property type="entry name" value="HELICASE_CTER"/>
    <property type="match status" value="1"/>
</dbReference>
<dbReference type="InterPro" id="IPR044742">
    <property type="entry name" value="DEAD/DEAH_RhlB"/>
</dbReference>
<name>A0A397B2Y0_APHAT</name>
<organism evidence="10 11">
    <name type="scientific">Aphanomyces astaci</name>
    <name type="common">Crayfish plague agent</name>
    <dbReference type="NCBI Taxonomy" id="112090"/>
    <lineage>
        <taxon>Eukaryota</taxon>
        <taxon>Sar</taxon>
        <taxon>Stramenopiles</taxon>
        <taxon>Oomycota</taxon>
        <taxon>Saprolegniomycetes</taxon>
        <taxon>Saprolegniales</taxon>
        <taxon>Verrucalvaceae</taxon>
        <taxon>Aphanomyces</taxon>
    </lineage>
</organism>
<dbReference type="AlphaFoldDB" id="A0A397B2Y0"/>
<proteinExistence type="predicted"/>
<dbReference type="Pfam" id="PF00271">
    <property type="entry name" value="Helicase_C"/>
    <property type="match status" value="1"/>
</dbReference>
<feature type="short sequence motif" description="Q motif" evidence="5">
    <location>
        <begin position="25"/>
        <end position="53"/>
    </location>
</feature>
<evidence type="ECO:0000256" key="6">
    <source>
        <dbReference type="SAM" id="MobiDB-lite"/>
    </source>
</evidence>
<keyword evidence="3" id="KW-0347">Helicase</keyword>
<dbReference type="SMART" id="SM00490">
    <property type="entry name" value="HELICc"/>
    <property type="match status" value="1"/>
</dbReference>
<keyword evidence="2" id="KW-0378">Hydrolase</keyword>
<dbReference type="SUPFAM" id="SSF52540">
    <property type="entry name" value="P-loop containing nucleoside triphosphate hydrolases"/>
    <property type="match status" value="2"/>
</dbReference>
<evidence type="ECO:0000256" key="1">
    <source>
        <dbReference type="ARBA" id="ARBA00022741"/>
    </source>
</evidence>
<dbReference type="GO" id="GO:0005524">
    <property type="term" value="F:ATP binding"/>
    <property type="evidence" value="ECO:0007669"/>
    <property type="project" value="UniProtKB-KW"/>
</dbReference>
<dbReference type="GO" id="GO:0003724">
    <property type="term" value="F:RNA helicase activity"/>
    <property type="evidence" value="ECO:0007669"/>
    <property type="project" value="InterPro"/>
</dbReference>
<dbReference type="Pfam" id="PF00270">
    <property type="entry name" value="DEAD"/>
    <property type="match status" value="1"/>
</dbReference>
<evidence type="ECO:0000256" key="5">
    <source>
        <dbReference type="PROSITE-ProRule" id="PRU00552"/>
    </source>
</evidence>
<feature type="domain" description="Helicase ATP-binding" evidence="7">
    <location>
        <begin position="56"/>
        <end position="281"/>
    </location>
</feature>
<dbReference type="PANTHER" id="PTHR47960">
    <property type="entry name" value="DEAD-BOX ATP-DEPENDENT RNA HELICASE 50"/>
    <property type="match status" value="1"/>
</dbReference>
<dbReference type="GO" id="GO:0003676">
    <property type="term" value="F:nucleic acid binding"/>
    <property type="evidence" value="ECO:0007669"/>
    <property type="project" value="InterPro"/>
</dbReference>
<evidence type="ECO:0000313" key="11">
    <source>
        <dbReference type="Proteomes" id="UP000265427"/>
    </source>
</evidence>
<evidence type="ECO:0000256" key="2">
    <source>
        <dbReference type="ARBA" id="ARBA00022801"/>
    </source>
</evidence>
<gene>
    <name evidence="10" type="ORF">DYB36_010301</name>
</gene>
<evidence type="ECO:0000256" key="3">
    <source>
        <dbReference type="ARBA" id="ARBA00022806"/>
    </source>
</evidence>
<feature type="domain" description="DEAD-box RNA helicase Q" evidence="9">
    <location>
        <begin position="25"/>
        <end position="53"/>
    </location>
</feature>
<evidence type="ECO:0000313" key="10">
    <source>
        <dbReference type="EMBL" id="RHY12067.1"/>
    </source>
</evidence>
<evidence type="ECO:0000259" key="8">
    <source>
        <dbReference type="PROSITE" id="PS51194"/>
    </source>
</evidence>
<dbReference type="InterPro" id="IPR011545">
    <property type="entry name" value="DEAD/DEAH_box_helicase_dom"/>
</dbReference>
<sequence length="506" mass="54683">MLTRLLRSRPSAVHSISNAWTRHGSTFESLGLSRELCEALRNKGLESPTNIQERTISAALNGADVICTDATGSGKTLAYLLPVVEKIRRSEKRQLVLAQRNRAQLEAAHSASTPDDMPTGATATISLSPVDTVRREVSRPKAIVLVPSRELGIQVGAVARELSHVAKFSSCVITGGSEQKPQKAALGRPIDVLVATPGRLAKYIKSGHVFLSRVEFVVIDEADTLLDRKMGFRPIMDEILGPIRASGLASSRHVQYLLAAATVKPPMDQVFASTFPNLKLVSGKGVHQTPPSLTEEYIRVPGSADKHGALRASLSQWSKGKTLVFCNSTASCRSTDHMLQEHGYPSTTLHGDIPPVVRKKNFDAFVAGDATVLVCTDLAARGLDLVHVDHVINFDFPKSSVDYLHRAGRTGRAGKRGIVTNLITKHDAATARDMTIAKGKLQPIMEVTTQVNLAKYKHGAHAAVDSAAKRDEPSRGGGARGTRKLKLKPHKLRTLPRRAKTTPSPP</sequence>
<dbReference type="Gene3D" id="3.40.50.300">
    <property type="entry name" value="P-loop containing nucleotide triphosphate hydrolases"/>
    <property type="match status" value="2"/>
</dbReference>
<dbReference type="CDD" id="cd00268">
    <property type="entry name" value="DEADc"/>
    <property type="match status" value="1"/>
</dbReference>